<protein>
    <submittedName>
        <fullName evidence="2">Uncharacterized protein</fullName>
    </submittedName>
</protein>
<dbReference type="EMBL" id="SJPF01000004">
    <property type="protein sequence ID" value="TWT31998.1"/>
    <property type="molecule type" value="Genomic_DNA"/>
</dbReference>
<organism evidence="2 3">
    <name type="scientific">Blastopirellula retiformator</name>
    <dbReference type="NCBI Taxonomy" id="2527970"/>
    <lineage>
        <taxon>Bacteria</taxon>
        <taxon>Pseudomonadati</taxon>
        <taxon>Planctomycetota</taxon>
        <taxon>Planctomycetia</taxon>
        <taxon>Pirellulales</taxon>
        <taxon>Pirellulaceae</taxon>
        <taxon>Blastopirellula</taxon>
    </lineage>
</organism>
<accession>A0A5C5V0N7</accession>
<feature type="transmembrane region" description="Helical" evidence="1">
    <location>
        <begin position="35"/>
        <end position="55"/>
    </location>
</feature>
<dbReference type="Proteomes" id="UP000318878">
    <property type="component" value="Unassembled WGS sequence"/>
</dbReference>
<dbReference type="OrthoDB" id="278760at2"/>
<keyword evidence="3" id="KW-1185">Reference proteome</keyword>
<keyword evidence="1" id="KW-0472">Membrane</keyword>
<gene>
    <name evidence="2" type="ORF">Enr8_39240</name>
</gene>
<reference evidence="2 3" key="1">
    <citation type="submission" date="2019-02" db="EMBL/GenBank/DDBJ databases">
        <title>Deep-cultivation of Planctomycetes and their phenomic and genomic characterization uncovers novel biology.</title>
        <authorList>
            <person name="Wiegand S."/>
            <person name="Jogler M."/>
            <person name="Boedeker C."/>
            <person name="Pinto D."/>
            <person name="Vollmers J."/>
            <person name="Rivas-Marin E."/>
            <person name="Kohn T."/>
            <person name="Peeters S.H."/>
            <person name="Heuer A."/>
            <person name="Rast P."/>
            <person name="Oberbeckmann S."/>
            <person name="Bunk B."/>
            <person name="Jeske O."/>
            <person name="Meyerdierks A."/>
            <person name="Storesund J.E."/>
            <person name="Kallscheuer N."/>
            <person name="Luecker S."/>
            <person name="Lage O.M."/>
            <person name="Pohl T."/>
            <person name="Merkel B.J."/>
            <person name="Hornburger P."/>
            <person name="Mueller R.-W."/>
            <person name="Bruemmer F."/>
            <person name="Labrenz M."/>
            <person name="Spormann A.M."/>
            <person name="Op Den Camp H."/>
            <person name="Overmann J."/>
            <person name="Amann R."/>
            <person name="Jetten M.S.M."/>
            <person name="Mascher T."/>
            <person name="Medema M.H."/>
            <person name="Devos D.P."/>
            <person name="Kaster A.-K."/>
            <person name="Ovreas L."/>
            <person name="Rohde M."/>
            <person name="Galperin M.Y."/>
            <person name="Jogler C."/>
        </authorList>
    </citation>
    <scope>NUCLEOTIDE SEQUENCE [LARGE SCALE GENOMIC DNA]</scope>
    <source>
        <strain evidence="2 3">Enr8</strain>
    </source>
</reference>
<proteinExistence type="predicted"/>
<dbReference type="RefSeq" id="WP_146434592.1">
    <property type="nucleotide sequence ID" value="NZ_SJPF01000004.1"/>
</dbReference>
<name>A0A5C5V0N7_9BACT</name>
<sequence length="151" mass="17711">MNATWFTFCLLAQKQQASFRNLGDRFRAENVSIDYGQLLLLAAFMLFAVLGLWYFQKWTTTKGDEGTDSPRRLFNDLCRVHELNRHERKFLWQVPRQLELECPASLFADPTHLVRAVRSADSDEARHQLENLGVRLFGTLMFRRHLTHCPQ</sequence>
<comment type="caution">
    <text evidence="2">The sequence shown here is derived from an EMBL/GenBank/DDBJ whole genome shotgun (WGS) entry which is preliminary data.</text>
</comment>
<evidence type="ECO:0000256" key="1">
    <source>
        <dbReference type="SAM" id="Phobius"/>
    </source>
</evidence>
<keyword evidence="1" id="KW-1133">Transmembrane helix</keyword>
<dbReference type="AlphaFoldDB" id="A0A5C5V0N7"/>
<keyword evidence="1" id="KW-0812">Transmembrane</keyword>
<evidence type="ECO:0000313" key="3">
    <source>
        <dbReference type="Proteomes" id="UP000318878"/>
    </source>
</evidence>
<evidence type="ECO:0000313" key="2">
    <source>
        <dbReference type="EMBL" id="TWT31998.1"/>
    </source>
</evidence>